<dbReference type="OMA" id="EWIRINL"/>
<dbReference type="GeneID" id="8855086"/>
<dbReference type="KEGG" id="ngr:NAEGRDRAFT_70222"/>
<name>D2VMQ5_NAEGR</name>
<evidence type="ECO:0000313" key="3">
    <source>
        <dbReference type="EMBL" id="EFC41774.1"/>
    </source>
</evidence>
<accession>D2VMQ5</accession>
<dbReference type="RefSeq" id="XP_002674518.1">
    <property type="nucleotide sequence ID" value="XM_002674472.1"/>
</dbReference>
<organism evidence="4">
    <name type="scientific">Naegleria gruberi</name>
    <name type="common">Amoeba</name>
    <dbReference type="NCBI Taxonomy" id="5762"/>
    <lineage>
        <taxon>Eukaryota</taxon>
        <taxon>Discoba</taxon>
        <taxon>Heterolobosea</taxon>
        <taxon>Tetramitia</taxon>
        <taxon>Eutetramitia</taxon>
        <taxon>Vahlkampfiidae</taxon>
        <taxon>Naegleria</taxon>
    </lineage>
</organism>
<reference evidence="3 4" key="1">
    <citation type="journal article" date="2010" name="Cell">
        <title>The genome of Naegleria gruberi illuminates early eukaryotic versatility.</title>
        <authorList>
            <person name="Fritz-Laylin L.K."/>
            <person name="Prochnik S.E."/>
            <person name="Ginger M.L."/>
            <person name="Dacks J.B."/>
            <person name="Carpenter M.L."/>
            <person name="Field M.C."/>
            <person name="Kuo A."/>
            <person name="Paredez A."/>
            <person name="Chapman J."/>
            <person name="Pham J."/>
            <person name="Shu S."/>
            <person name="Neupane R."/>
            <person name="Cipriano M."/>
            <person name="Mancuso J."/>
            <person name="Tu H."/>
            <person name="Salamov A."/>
            <person name="Lindquist E."/>
            <person name="Shapiro H."/>
            <person name="Lucas S."/>
            <person name="Grigoriev I.V."/>
            <person name="Cande W.Z."/>
            <person name="Fulton C."/>
            <person name="Rokhsar D.S."/>
            <person name="Dawson S.C."/>
        </authorList>
    </citation>
    <scope>NUCLEOTIDE SEQUENCE [LARGE SCALE GENOMIC DNA]</scope>
    <source>
        <strain evidence="3 4">NEG-M</strain>
    </source>
</reference>
<feature type="region of interest" description="Disordered" evidence="1">
    <location>
        <begin position="50"/>
        <end position="84"/>
    </location>
</feature>
<feature type="domain" description="F-box" evidence="2">
    <location>
        <begin position="90"/>
        <end position="138"/>
    </location>
</feature>
<feature type="compositionally biased region" description="Basic and acidic residues" evidence="1">
    <location>
        <begin position="69"/>
        <end position="84"/>
    </location>
</feature>
<dbReference type="VEuPathDB" id="AmoebaDB:NAEGRDRAFT_70222"/>
<dbReference type="OrthoDB" id="10385159at2759"/>
<dbReference type="InParanoid" id="D2VMQ5"/>
<evidence type="ECO:0000256" key="1">
    <source>
        <dbReference type="SAM" id="MobiDB-lite"/>
    </source>
</evidence>
<dbReference type="EMBL" id="GG738883">
    <property type="protein sequence ID" value="EFC41774.1"/>
    <property type="molecule type" value="Genomic_DNA"/>
</dbReference>
<dbReference type="AlphaFoldDB" id="D2VMQ5"/>
<sequence>MKPHHHQKRNNQSLTASSPILFGKIPHVVELSSSQQTNYHNNEEVKSLTVSEEQSCGNMTRKEHKPRKSRDFANRNVKKHADSKNKRKLTNNFVHLPCELVLHIVEYLEFSQFIHIFLLCKNLTNKLNENSSQFYKLLLIRIMKSDISSYRRYLEERTKYNSCPFSFDIKSTCFKARGIVQWKRLIEKREHELDNHLNKKRKELKDWKQVYDGYSRRRSIEHVMFRVKTVSKACWKNDKSLILVLKMITQLREKLLKLDPELRKYIVQRNYGKRIKRGHTLFHQIVYLIGNYSEIRYDYESIQPFVPHLKFLIGCCGEENPLFTRNSYNYSGMDYIVRIGSYALISEMVYSYSHLLKGSDLSTFERKPFLFSMIKNKIASTVIKNWIQKFEFPKSSLTIRNHLNMNILHYLMHFVFKYGTQDFSQFVYLLKSELSEEQVLAMLKGKDDLDETPMSKLLSMCENNQRNSRVGIINWKNLKRLYGLVNMMAIRLGYDMSSEELDRWNNLLRNNDEIFGDSCSKFHLSEGVIEMMRKGM</sequence>
<protein>
    <recommendedName>
        <fullName evidence="2">F-box domain-containing protein</fullName>
    </recommendedName>
</protein>
<gene>
    <name evidence="3" type="ORF">NAEGRDRAFT_70222</name>
</gene>
<dbReference type="InterPro" id="IPR001810">
    <property type="entry name" value="F-box_dom"/>
</dbReference>
<dbReference type="Proteomes" id="UP000006671">
    <property type="component" value="Unassembled WGS sequence"/>
</dbReference>
<evidence type="ECO:0000313" key="4">
    <source>
        <dbReference type="Proteomes" id="UP000006671"/>
    </source>
</evidence>
<dbReference type="PROSITE" id="PS50181">
    <property type="entry name" value="FBOX"/>
    <property type="match status" value="1"/>
</dbReference>
<proteinExistence type="predicted"/>
<evidence type="ECO:0000259" key="2">
    <source>
        <dbReference type="PROSITE" id="PS50181"/>
    </source>
</evidence>
<keyword evidence="4" id="KW-1185">Reference proteome</keyword>